<dbReference type="Pfam" id="PF01663">
    <property type="entry name" value="Phosphodiest"/>
    <property type="match status" value="1"/>
</dbReference>
<organism evidence="3 4">
    <name type="scientific">Paraconiothyrium brasiliense</name>
    <dbReference type="NCBI Taxonomy" id="300254"/>
    <lineage>
        <taxon>Eukaryota</taxon>
        <taxon>Fungi</taxon>
        <taxon>Dikarya</taxon>
        <taxon>Ascomycota</taxon>
        <taxon>Pezizomycotina</taxon>
        <taxon>Dothideomycetes</taxon>
        <taxon>Pleosporomycetidae</taxon>
        <taxon>Pleosporales</taxon>
        <taxon>Massarineae</taxon>
        <taxon>Didymosphaeriaceae</taxon>
        <taxon>Paraconiothyrium</taxon>
    </lineage>
</organism>
<dbReference type="InterPro" id="IPR017850">
    <property type="entry name" value="Alkaline_phosphatase_core_sf"/>
</dbReference>
<feature type="region of interest" description="Disordered" evidence="1">
    <location>
        <begin position="695"/>
        <end position="715"/>
    </location>
</feature>
<feature type="transmembrane region" description="Helical" evidence="2">
    <location>
        <begin position="158"/>
        <end position="176"/>
    </location>
</feature>
<evidence type="ECO:0000256" key="1">
    <source>
        <dbReference type="SAM" id="MobiDB-lite"/>
    </source>
</evidence>
<gene>
    <name evidence="3" type="ORF">SLS60_005468</name>
</gene>
<feature type="compositionally biased region" description="Basic and acidic residues" evidence="1">
    <location>
        <begin position="8"/>
        <end position="34"/>
    </location>
</feature>
<dbReference type="PANTHER" id="PTHR10151">
    <property type="entry name" value="ECTONUCLEOTIDE PYROPHOSPHATASE/PHOSPHODIESTERASE"/>
    <property type="match status" value="1"/>
</dbReference>
<dbReference type="CDD" id="cd16018">
    <property type="entry name" value="Enpp"/>
    <property type="match status" value="1"/>
</dbReference>
<evidence type="ECO:0008006" key="5">
    <source>
        <dbReference type="Google" id="ProtNLM"/>
    </source>
</evidence>
<feature type="region of interest" description="Disordered" evidence="1">
    <location>
        <begin position="602"/>
        <end position="669"/>
    </location>
</feature>
<name>A0ABR3RHF5_9PLEO</name>
<feature type="compositionally biased region" description="Low complexity" evidence="1">
    <location>
        <begin position="652"/>
        <end position="669"/>
    </location>
</feature>
<protein>
    <recommendedName>
        <fullName evidence="5">Phosphodiest-domain-containing protein</fullName>
    </recommendedName>
</protein>
<feature type="compositionally biased region" description="Basic and acidic residues" evidence="1">
    <location>
        <begin position="695"/>
        <end position="708"/>
    </location>
</feature>
<comment type="caution">
    <text evidence="3">The sequence shown here is derived from an EMBL/GenBank/DDBJ whole genome shotgun (WGS) entry which is preliminary data.</text>
</comment>
<sequence>MPASARETIGRRRDSDSADERTLIDPLSDDERYGSEVSDGDYDHDILESEDEREQLLTRKDGLGAFFNKKGVRIGKTDQNAPTKKRGKRGHNDESSALMYEMEEGVGISTPTLERRSSESDERRLLGVGAQRQVCTDSLLKNRANKQQTRRKRIWRRVGIYAGIIGLFFALLFAAYRASKSVHPKKPAAMVSNGTHLFAPTTILISLDGFRADFLYRGLTPTLNKFVAEGISPKYMRPSFPSVTFPNHFTLATGLYPEAHGVVGNSFWDEDLQKEFYYTDPERSLQPYWWGGEPLWRTAERQDVRVAVHMWPGSEVHSEDFYPAYVDKYNGSEILSRKVDRVMGFLDLPGPMDIGAMSEQPRPQLILTYVPDVDSDGHKYGPNSTEIRQTINNADTMVGGILKGLEERNLTDIVNVVVVSDHGMATTDTSRLVQLEDLVDPNEIEHIDGWPHFGLRPKKISDLERLHKQIVDRAQNMTSVEVYLRDQDMPERYHFSQNERIAPLWIIPKAGWAVIAEADGNVQEMIKNGDAYHPRGVHGYDHEHPLMRAIFIARGPAFPHKPNSRVEPFQNIEVYNIICDSLGITPLANNGTLRLPLKPVGLHSDEDNLPDETPADPVSASPSPSSSPSPSAEAVTVSPALSSSNAATPALPSEASPTSSAQPTSTHPAESWWEWLTHKAEGAEDWVDNFLHDHFTGLENGKEGKENQRPNQGPQ</sequence>
<dbReference type="EMBL" id="JAKJXO020000006">
    <property type="protein sequence ID" value="KAL1603876.1"/>
    <property type="molecule type" value="Genomic_DNA"/>
</dbReference>
<keyword evidence="2" id="KW-0812">Transmembrane</keyword>
<keyword evidence="4" id="KW-1185">Reference proteome</keyword>
<keyword evidence="2" id="KW-1133">Transmembrane helix</keyword>
<keyword evidence="2" id="KW-0472">Membrane</keyword>
<dbReference type="Gene3D" id="3.30.1360.180">
    <property type="match status" value="1"/>
</dbReference>
<feature type="region of interest" description="Disordered" evidence="1">
    <location>
        <begin position="73"/>
        <end position="96"/>
    </location>
</feature>
<proteinExistence type="predicted"/>
<evidence type="ECO:0000313" key="4">
    <source>
        <dbReference type="Proteomes" id="UP001521785"/>
    </source>
</evidence>
<dbReference type="InterPro" id="IPR002591">
    <property type="entry name" value="Phosphodiest/P_Trfase"/>
</dbReference>
<dbReference type="Gene3D" id="3.40.720.10">
    <property type="entry name" value="Alkaline Phosphatase, subunit A"/>
    <property type="match status" value="1"/>
</dbReference>
<dbReference type="SUPFAM" id="SSF53649">
    <property type="entry name" value="Alkaline phosphatase-like"/>
    <property type="match status" value="1"/>
</dbReference>
<dbReference type="PANTHER" id="PTHR10151:SF120">
    <property type="entry name" value="BIS(5'-ADENOSYL)-TRIPHOSPHATASE"/>
    <property type="match status" value="1"/>
</dbReference>
<reference evidence="3 4" key="1">
    <citation type="submission" date="2024-02" db="EMBL/GenBank/DDBJ databases">
        <title>De novo assembly and annotation of 12 fungi associated with fruit tree decline syndrome in Ontario, Canada.</title>
        <authorList>
            <person name="Sulman M."/>
            <person name="Ellouze W."/>
            <person name="Ilyukhin E."/>
        </authorList>
    </citation>
    <scope>NUCLEOTIDE SEQUENCE [LARGE SCALE GENOMIC DNA]</scope>
    <source>
        <strain evidence="3 4">M42-189</strain>
    </source>
</reference>
<feature type="region of interest" description="Disordered" evidence="1">
    <location>
        <begin position="1"/>
        <end position="47"/>
    </location>
</feature>
<accession>A0ABR3RHF5</accession>
<feature type="compositionally biased region" description="Low complexity" evidence="1">
    <location>
        <begin position="615"/>
        <end position="640"/>
    </location>
</feature>
<dbReference type="Proteomes" id="UP001521785">
    <property type="component" value="Unassembled WGS sequence"/>
</dbReference>
<evidence type="ECO:0000256" key="2">
    <source>
        <dbReference type="SAM" id="Phobius"/>
    </source>
</evidence>
<evidence type="ECO:0000313" key="3">
    <source>
        <dbReference type="EMBL" id="KAL1603876.1"/>
    </source>
</evidence>